<protein>
    <submittedName>
        <fullName evidence="2">Uncharacterized protein</fullName>
    </submittedName>
</protein>
<dbReference type="OrthoDB" id="6372754at2759"/>
<dbReference type="Proteomes" id="UP001153712">
    <property type="component" value="Chromosome 3"/>
</dbReference>
<keyword evidence="3" id="KW-1185">Reference proteome</keyword>
<feature type="chain" id="PRO_5040515962" evidence="1">
    <location>
        <begin position="17"/>
        <end position="325"/>
    </location>
</feature>
<accession>A0A9N9TNJ0</accession>
<dbReference type="AlphaFoldDB" id="A0A9N9TNJ0"/>
<organism evidence="2 3">
    <name type="scientific">Phyllotreta striolata</name>
    <name type="common">Striped flea beetle</name>
    <name type="synonym">Crioceris striolata</name>
    <dbReference type="NCBI Taxonomy" id="444603"/>
    <lineage>
        <taxon>Eukaryota</taxon>
        <taxon>Metazoa</taxon>
        <taxon>Ecdysozoa</taxon>
        <taxon>Arthropoda</taxon>
        <taxon>Hexapoda</taxon>
        <taxon>Insecta</taxon>
        <taxon>Pterygota</taxon>
        <taxon>Neoptera</taxon>
        <taxon>Endopterygota</taxon>
        <taxon>Coleoptera</taxon>
        <taxon>Polyphaga</taxon>
        <taxon>Cucujiformia</taxon>
        <taxon>Chrysomeloidea</taxon>
        <taxon>Chrysomelidae</taxon>
        <taxon>Galerucinae</taxon>
        <taxon>Alticini</taxon>
        <taxon>Phyllotreta</taxon>
    </lineage>
</organism>
<reference evidence="2" key="1">
    <citation type="submission" date="2022-01" db="EMBL/GenBank/DDBJ databases">
        <authorList>
            <person name="King R."/>
        </authorList>
    </citation>
    <scope>NUCLEOTIDE SEQUENCE</scope>
</reference>
<evidence type="ECO:0000313" key="3">
    <source>
        <dbReference type="Proteomes" id="UP001153712"/>
    </source>
</evidence>
<gene>
    <name evidence="2" type="ORF">PHYEVI_LOCUS6075</name>
</gene>
<proteinExistence type="predicted"/>
<dbReference type="EMBL" id="OU900096">
    <property type="protein sequence ID" value="CAG9859706.1"/>
    <property type="molecule type" value="Genomic_DNA"/>
</dbReference>
<name>A0A9N9TNJ0_PHYSR</name>
<sequence>MMLVLCLLLLSPSLSTQENTTVLNVSNETISEESTNSSPVFRNESIDSSTVVNQSKPLLFNDFKPSPQLNSAFQLFEETGKSRTSFIADNWHSNEWGDHSKTPSKVKFPSTSSAERPYKFDTGVPMITQITNSIDYPFNQTPSPQGRPQDSLWKKIFGFAGPNSKQKTFYDNDEEEPPPYHNYYQQEYHHHQPMQYYRNKISPIKKIFKILATIIPIGFLLSALTPTLVTITPVNTTTTRINRKEEIVVSSLEKLKRDGCEEKVFCELILNAMLSKNAEEHVKNLLNNFVHRKGHENRDTTIKILEAVKNKDCSPLICHMLEDPI</sequence>
<keyword evidence="1" id="KW-0732">Signal</keyword>
<evidence type="ECO:0000313" key="2">
    <source>
        <dbReference type="EMBL" id="CAG9859706.1"/>
    </source>
</evidence>
<feature type="signal peptide" evidence="1">
    <location>
        <begin position="1"/>
        <end position="16"/>
    </location>
</feature>
<evidence type="ECO:0000256" key="1">
    <source>
        <dbReference type="SAM" id="SignalP"/>
    </source>
</evidence>